<evidence type="ECO:0000256" key="2">
    <source>
        <dbReference type="ARBA" id="ARBA00022448"/>
    </source>
</evidence>
<dbReference type="CDD" id="cd03235">
    <property type="entry name" value="ABC_Metallic_Cations"/>
    <property type="match status" value="1"/>
</dbReference>
<dbReference type="InterPro" id="IPR003593">
    <property type="entry name" value="AAA+_ATPase"/>
</dbReference>
<name>A0A6J6IPH3_9ZZZZ</name>
<dbReference type="GO" id="GO:0016887">
    <property type="term" value="F:ATP hydrolysis activity"/>
    <property type="evidence" value="ECO:0007669"/>
    <property type="project" value="InterPro"/>
</dbReference>
<protein>
    <submittedName>
        <fullName evidence="6">Unannotated protein</fullName>
    </submittedName>
</protein>
<dbReference type="InterPro" id="IPR017871">
    <property type="entry name" value="ABC_transporter-like_CS"/>
</dbReference>
<comment type="similarity">
    <text evidence="1">Belongs to the ABC transporter superfamily.</text>
</comment>
<gene>
    <name evidence="6" type="ORF">UFOPK2086_00053</name>
    <name evidence="7" type="ORF">UFOPK2214_00078</name>
</gene>
<dbReference type="AlphaFoldDB" id="A0A6J6IPH3"/>
<proteinExistence type="inferred from homology"/>
<evidence type="ECO:0000259" key="5">
    <source>
        <dbReference type="PROSITE" id="PS50893"/>
    </source>
</evidence>
<evidence type="ECO:0000256" key="3">
    <source>
        <dbReference type="ARBA" id="ARBA00022741"/>
    </source>
</evidence>
<organism evidence="6">
    <name type="scientific">freshwater metagenome</name>
    <dbReference type="NCBI Taxonomy" id="449393"/>
    <lineage>
        <taxon>unclassified sequences</taxon>
        <taxon>metagenomes</taxon>
        <taxon>ecological metagenomes</taxon>
    </lineage>
</organism>
<keyword evidence="4" id="KW-0067">ATP-binding</keyword>
<dbReference type="PANTHER" id="PTHR42734">
    <property type="entry name" value="METAL TRANSPORT SYSTEM ATP-BINDING PROTEIN TM_0124-RELATED"/>
    <property type="match status" value="1"/>
</dbReference>
<evidence type="ECO:0000313" key="6">
    <source>
        <dbReference type="EMBL" id="CAB4626324.1"/>
    </source>
</evidence>
<evidence type="ECO:0000256" key="4">
    <source>
        <dbReference type="ARBA" id="ARBA00022840"/>
    </source>
</evidence>
<dbReference type="PANTHER" id="PTHR42734:SF17">
    <property type="entry name" value="METAL TRANSPORT SYSTEM ATP-BINDING PROTEIN TM_0124-RELATED"/>
    <property type="match status" value="1"/>
</dbReference>
<feature type="domain" description="ABC transporter" evidence="5">
    <location>
        <begin position="2"/>
        <end position="229"/>
    </location>
</feature>
<dbReference type="InterPro" id="IPR027417">
    <property type="entry name" value="P-loop_NTPase"/>
</dbReference>
<keyword evidence="2" id="KW-0813">Transport</keyword>
<dbReference type="EMBL" id="CAEZWJ010000002">
    <property type="protein sequence ID" value="CAB4643517.1"/>
    <property type="molecule type" value="Genomic_DNA"/>
</dbReference>
<dbReference type="PROSITE" id="PS50893">
    <property type="entry name" value="ABC_TRANSPORTER_2"/>
    <property type="match status" value="1"/>
</dbReference>
<reference evidence="6" key="1">
    <citation type="submission" date="2020-05" db="EMBL/GenBank/DDBJ databases">
        <authorList>
            <person name="Chiriac C."/>
            <person name="Salcher M."/>
            <person name="Ghai R."/>
            <person name="Kavagutti S V."/>
        </authorList>
    </citation>
    <scope>NUCLEOTIDE SEQUENCE</scope>
</reference>
<accession>A0A6J6IPH3</accession>
<dbReference type="GO" id="GO:0005524">
    <property type="term" value="F:ATP binding"/>
    <property type="evidence" value="ECO:0007669"/>
    <property type="project" value="UniProtKB-KW"/>
</dbReference>
<sequence>MITLHDIGFSYGNNHVLHDITTDFHPGEIVGIIGPSGAGKTTLLRILLGELTPTQGRINNSSSANIAVGYVPQLDSGERTFPLTVEEMVLLGAAAFSRKKPWFDQSEKREASRILERLGILQLRNNRLSELSGGQFQRALIARALMSRPSLLLLDEPTSGIDLHTRQQVLDLVHELQTDGFTIILTTHDLNWVAAQLPRILCLNGTVTGDGAPSEVLTSQVVRETYGANMDVIFHQGRPVVVDSVNNGGNQ</sequence>
<dbReference type="EMBL" id="CAEZVQ010000002">
    <property type="protein sequence ID" value="CAB4626324.1"/>
    <property type="molecule type" value="Genomic_DNA"/>
</dbReference>
<dbReference type="SMART" id="SM00382">
    <property type="entry name" value="AAA"/>
    <property type="match status" value="1"/>
</dbReference>
<dbReference type="InterPro" id="IPR050153">
    <property type="entry name" value="Metal_Ion_Import_ABC"/>
</dbReference>
<dbReference type="SUPFAM" id="SSF52540">
    <property type="entry name" value="P-loop containing nucleoside triphosphate hydrolases"/>
    <property type="match status" value="1"/>
</dbReference>
<dbReference type="Pfam" id="PF00005">
    <property type="entry name" value="ABC_tran"/>
    <property type="match status" value="1"/>
</dbReference>
<dbReference type="PROSITE" id="PS00211">
    <property type="entry name" value="ABC_TRANSPORTER_1"/>
    <property type="match status" value="1"/>
</dbReference>
<dbReference type="Gene3D" id="3.40.50.300">
    <property type="entry name" value="P-loop containing nucleotide triphosphate hydrolases"/>
    <property type="match status" value="1"/>
</dbReference>
<evidence type="ECO:0000256" key="1">
    <source>
        <dbReference type="ARBA" id="ARBA00005417"/>
    </source>
</evidence>
<evidence type="ECO:0000313" key="7">
    <source>
        <dbReference type="EMBL" id="CAB4643517.1"/>
    </source>
</evidence>
<keyword evidence="3" id="KW-0547">Nucleotide-binding</keyword>
<dbReference type="InterPro" id="IPR003439">
    <property type="entry name" value="ABC_transporter-like_ATP-bd"/>
</dbReference>